<keyword evidence="4" id="KW-1185">Reference proteome</keyword>
<feature type="compositionally biased region" description="Polar residues" evidence="1">
    <location>
        <begin position="360"/>
        <end position="421"/>
    </location>
</feature>
<dbReference type="RefSeq" id="WP_347722139.1">
    <property type="nucleotide sequence ID" value="NZ_CP104395.1"/>
</dbReference>
<gene>
    <name evidence="3" type="ORF">SVXNc_0240</name>
</gene>
<evidence type="ECO:0000256" key="1">
    <source>
        <dbReference type="SAM" id="MobiDB-lite"/>
    </source>
</evidence>
<name>A0ABY8CH66_9ARCH</name>
<feature type="transmembrane region" description="Helical" evidence="2">
    <location>
        <begin position="668"/>
        <end position="687"/>
    </location>
</feature>
<evidence type="ECO:0000256" key="2">
    <source>
        <dbReference type="SAM" id="Phobius"/>
    </source>
</evidence>
<reference evidence="3 4" key="1">
    <citation type="submission" date="2022-09" db="EMBL/GenBank/DDBJ databases">
        <title>Xylan utilization by haloarchaea-nanohaloarchaea associations.</title>
        <authorList>
            <person name="Yakimov M."/>
        </authorList>
    </citation>
    <scope>NUCLEOTIDE SEQUENCE [LARGE SCALE GENOMIC DNA]</scope>
    <source>
        <strain evidence="3 4">SVXNc</strain>
    </source>
</reference>
<protein>
    <submittedName>
        <fullName evidence="3">Uncharacterized protein</fullName>
    </submittedName>
</protein>
<feature type="region of interest" description="Disordered" evidence="1">
    <location>
        <begin position="360"/>
        <end position="446"/>
    </location>
</feature>
<keyword evidence="2" id="KW-0472">Membrane</keyword>
<evidence type="ECO:0000313" key="4">
    <source>
        <dbReference type="Proteomes" id="UP001218034"/>
    </source>
</evidence>
<organism evidence="3 4">
    <name type="scientific">Candidatus Nanohalococcus occultus</name>
    <dbReference type="NCBI Taxonomy" id="2978047"/>
    <lineage>
        <taxon>Archaea</taxon>
        <taxon>Candidatus Nanohalarchaeota</taxon>
        <taxon>Candidatus Nanohalarchaeota incertae sedis</taxon>
        <taxon>Candidatus Nanohalococcus</taxon>
    </lineage>
</organism>
<accession>A0ABY8CH66</accession>
<dbReference type="EMBL" id="CP104395">
    <property type="protein sequence ID" value="WEL19268.1"/>
    <property type="molecule type" value="Genomic_DNA"/>
</dbReference>
<dbReference type="Proteomes" id="UP001218034">
    <property type="component" value="Chromosome"/>
</dbReference>
<feature type="transmembrane region" description="Helical" evidence="2">
    <location>
        <begin position="696"/>
        <end position="718"/>
    </location>
</feature>
<keyword evidence="2" id="KW-1133">Transmembrane helix</keyword>
<evidence type="ECO:0000313" key="3">
    <source>
        <dbReference type="EMBL" id="WEL19268.1"/>
    </source>
</evidence>
<proteinExistence type="predicted"/>
<sequence>MRRYLLLTALIALTTAGTAVQTYSFDTYNDGVQTNVFEDSENITFRLNVSDNQDYNITVLDPSGDSLAIDQPMEQVSSGYYKIYEFNQVLNDPEPGDWSFYVNMTISEEQKLASRGFHVASDTPGIYELERQEFVREGEQGTVTAKITDTGDDLDSIEIQGPDQTYGMSKVEDGSDFDTYRTQVDVDEVDENVFSLNAADSGGRNVQRQFSVYGYRNDEKSTSVDVSVNDSCLVVMENFYAPKNGTLFIGEVGYFTAELANKGSVSANVTVNGINVTYEGDNRWEEGDPIGPQIQSFGSQNYTGVMEGEQAIYNRQFTNSTTSGWYTGRTSYSADCYFNGEKHNISAEKEVVFSVVNASGGVSKSGNESTNQTIASNASTVSDKSTNLTYPSNVSDVSTEDTNQTLEREANQTGETGQNVEGDNAQPGVTPEPEPEPEPEPTPMLSLDMESVKSSYRTARGGTIRANISLTNEGNEPLSDLTVSPQIQKFREDWQASDAGVAGLEVNQTVYREIIVQPPVSTDPGLYVVPIIGSNPERELDLDYFTVEITEEVENRSNMEIVEAPSSLNVRQNTSTSLPILIRNTGDTPLTNVTGSFQNLDQCGAARVGSIDRIPTNGSASLDVRFDAAETTQSCNTTLILSSEEGSFSFSRVNFTVRPEQGLLPEQYRVPFIATAWTLLLAAFAVMRSRYHPDSVVFKAPFVLIVAGEALIFLYLTADYYQLAQLSFLPF</sequence>
<keyword evidence="2" id="KW-0812">Transmembrane</keyword>
<dbReference type="GeneID" id="90589675"/>